<name>A0A0L0SNW7_ALLM3</name>
<accession>A0A0L0SNW7</accession>
<dbReference type="VEuPathDB" id="FungiDB:AMAG_19130"/>
<reference evidence="1 2" key="1">
    <citation type="submission" date="2009-11" db="EMBL/GenBank/DDBJ databases">
        <title>Annotation of Allomyces macrogynus ATCC 38327.</title>
        <authorList>
            <consortium name="The Broad Institute Genome Sequencing Platform"/>
            <person name="Russ C."/>
            <person name="Cuomo C."/>
            <person name="Burger G."/>
            <person name="Gray M.W."/>
            <person name="Holland P.W.H."/>
            <person name="King N."/>
            <person name="Lang F.B.F."/>
            <person name="Roger A.J."/>
            <person name="Ruiz-Trillo I."/>
            <person name="Young S.K."/>
            <person name="Zeng Q."/>
            <person name="Gargeya S."/>
            <person name="Fitzgerald M."/>
            <person name="Haas B."/>
            <person name="Abouelleil A."/>
            <person name="Alvarado L."/>
            <person name="Arachchi H.M."/>
            <person name="Berlin A."/>
            <person name="Chapman S.B."/>
            <person name="Gearin G."/>
            <person name="Goldberg J."/>
            <person name="Griggs A."/>
            <person name="Gujja S."/>
            <person name="Hansen M."/>
            <person name="Heiman D."/>
            <person name="Howarth C."/>
            <person name="Larimer J."/>
            <person name="Lui A."/>
            <person name="MacDonald P.J.P."/>
            <person name="McCowen C."/>
            <person name="Montmayeur A."/>
            <person name="Murphy C."/>
            <person name="Neiman D."/>
            <person name="Pearson M."/>
            <person name="Priest M."/>
            <person name="Roberts A."/>
            <person name="Saif S."/>
            <person name="Shea T."/>
            <person name="Sisk P."/>
            <person name="Stolte C."/>
            <person name="Sykes S."/>
            <person name="Wortman J."/>
            <person name="Nusbaum C."/>
            <person name="Birren B."/>
        </authorList>
    </citation>
    <scope>NUCLEOTIDE SEQUENCE [LARGE SCALE GENOMIC DNA]</scope>
    <source>
        <strain evidence="1 2">ATCC 38327</strain>
    </source>
</reference>
<dbReference type="Proteomes" id="UP000054350">
    <property type="component" value="Unassembled WGS sequence"/>
</dbReference>
<evidence type="ECO:0000313" key="2">
    <source>
        <dbReference type="Proteomes" id="UP000054350"/>
    </source>
</evidence>
<evidence type="ECO:0000313" key="1">
    <source>
        <dbReference type="EMBL" id="KNE64213.1"/>
    </source>
</evidence>
<dbReference type="AlphaFoldDB" id="A0A0L0SNW7"/>
<sequence>MTDAFAMLSIPSPAMVPGPDGLPQRTPSYYAAAAQPAQAQPPVAVPLDIPMDEADDAEFHALHHLESFSLDRDASTAMHVDPADGGAVPLPAPTAPVAPATCLVARHARAAAASVPTTSTMPATAGNVSSLASAPPPMYLSLERVLELGGASTVASIGRDTLV</sequence>
<gene>
    <name evidence="1" type="ORF">AMAG_19130</name>
</gene>
<proteinExistence type="predicted"/>
<protein>
    <submittedName>
        <fullName evidence="1">Uncharacterized protein</fullName>
    </submittedName>
</protein>
<organism evidence="1 2">
    <name type="scientific">Allomyces macrogynus (strain ATCC 38327)</name>
    <name type="common">Allomyces javanicus var. macrogynus</name>
    <dbReference type="NCBI Taxonomy" id="578462"/>
    <lineage>
        <taxon>Eukaryota</taxon>
        <taxon>Fungi</taxon>
        <taxon>Fungi incertae sedis</taxon>
        <taxon>Blastocladiomycota</taxon>
        <taxon>Blastocladiomycetes</taxon>
        <taxon>Blastocladiales</taxon>
        <taxon>Blastocladiaceae</taxon>
        <taxon>Allomyces</taxon>
    </lineage>
</organism>
<dbReference type="EMBL" id="GG745344">
    <property type="protein sequence ID" value="KNE64213.1"/>
    <property type="molecule type" value="Genomic_DNA"/>
</dbReference>
<reference evidence="2" key="2">
    <citation type="submission" date="2009-11" db="EMBL/GenBank/DDBJ databases">
        <title>The Genome Sequence of Allomyces macrogynus strain ATCC 38327.</title>
        <authorList>
            <consortium name="The Broad Institute Genome Sequencing Platform"/>
            <person name="Russ C."/>
            <person name="Cuomo C."/>
            <person name="Shea T."/>
            <person name="Young S.K."/>
            <person name="Zeng Q."/>
            <person name="Koehrsen M."/>
            <person name="Haas B."/>
            <person name="Borodovsky M."/>
            <person name="Guigo R."/>
            <person name="Alvarado L."/>
            <person name="Berlin A."/>
            <person name="Borenstein D."/>
            <person name="Chen Z."/>
            <person name="Engels R."/>
            <person name="Freedman E."/>
            <person name="Gellesch M."/>
            <person name="Goldberg J."/>
            <person name="Griggs A."/>
            <person name="Gujja S."/>
            <person name="Heiman D."/>
            <person name="Hepburn T."/>
            <person name="Howarth C."/>
            <person name="Jen D."/>
            <person name="Larson L."/>
            <person name="Lewis B."/>
            <person name="Mehta T."/>
            <person name="Park D."/>
            <person name="Pearson M."/>
            <person name="Roberts A."/>
            <person name="Saif S."/>
            <person name="Shenoy N."/>
            <person name="Sisk P."/>
            <person name="Stolte C."/>
            <person name="Sykes S."/>
            <person name="Walk T."/>
            <person name="White J."/>
            <person name="Yandava C."/>
            <person name="Burger G."/>
            <person name="Gray M.W."/>
            <person name="Holland P.W.H."/>
            <person name="King N."/>
            <person name="Lang F.B.F."/>
            <person name="Roger A.J."/>
            <person name="Ruiz-Trillo I."/>
            <person name="Lander E."/>
            <person name="Nusbaum C."/>
        </authorList>
    </citation>
    <scope>NUCLEOTIDE SEQUENCE [LARGE SCALE GENOMIC DNA]</scope>
    <source>
        <strain evidence="2">ATCC 38327</strain>
    </source>
</reference>
<keyword evidence="2" id="KW-1185">Reference proteome</keyword>